<gene>
    <name evidence="3" type="ORF">SAMN03080615_04354</name>
</gene>
<sequence>YHAEKDVDQRTKNDHRSWLGNDRHKIVEGKVYSEYRSDEHHLTQGDQFQQVNQNQHITIDQNLQLSVGQKSHLYAGQQIHQKAGQKIYITAGTEIVLKAGSGMVKLDPSGVTITGASIKLNSGGGGGSAAKASPTPPTPPVEAQSDVAGFVSEAKQPEPEWSPLPAFKYQDMAKSGETVVHECCSESGDSCPIHGNKGA</sequence>
<protein>
    <submittedName>
        <fullName evidence="3">Type VI secretion system secreted protein VgrG</fullName>
    </submittedName>
</protein>
<reference evidence="4" key="1">
    <citation type="submission" date="2016-10" db="EMBL/GenBank/DDBJ databases">
        <authorList>
            <person name="Varghese N."/>
            <person name="Submissions S."/>
        </authorList>
    </citation>
    <scope>NUCLEOTIDE SEQUENCE [LARGE SCALE GENOMIC DNA]</scope>
    <source>
        <strain evidence="4">DSM 18887</strain>
    </source>
</reference>
<dbReference type="STRING" id="355243.SAMN03080615_04354"/>
<dbReference type="EMBL" id="FOGB01000025">
    <property type="protein sequence ID" value="SER20871.1"/>
    <property type="molecule type" value="Genomic_DNA"/>
</dbReference>
<dbReference type="RefSeq" id="WP_425424966.1">
    <property type="nucleotide sequence ID" value="NZ_FOGB01000025.1"/>
</dbReference>
<dbReference type="AlphaFoldDB" id="A0A1H9MB88"/>
<evidence type="ECO:0000313" key="3">
    <source>
        <dbReference type="EMBL" id="SER20871.1"/>
    </source>
</evidence>
<organism evidence="3 4">
    <name type="scientific">Amphritea atlantica</name>
    <dbReference type="NCBI Taxonomy" id="355243"/>
    <lineage>
        <taxon>Bacteria</taxon>
        <taxon>Pseudomonadati</taxon>
        <taxon>Pseudomonadota</taxon>
        <taxon>Gammaproteobacteria</taxon>
        <taxon>Oceanospirillales</taxon>
        <taxon>Oceanospirillaceae</taxon>
        <taxon>Amphritea</taxon>
    </lineage>
</organism>
<evidence type="ECO:0000313" key="4">
    <source>
        <dbReference type="Proteomes" id="UP000198749"/>
    </source>
</evidence>
<feature type="non-terminal residue" evidence="3">
    <location>
        <position position="1"/>
    </location>
</feature>
<keyword evidence="4" id="KW-1185">Reference proteome</keyword>
<feature type="region of interest" description="Disordered" evidence="1">
    <location>
        <begin position="122"/>
        <end position="144"/>
    </location>
</feature>
<evidence type="ECO:0000256" key="1">
    <source>
        <dbReference type="SAM" id="MobiDB-lite"/>
    </source>
</evidence>
<feature type="domain" description="Gp5/Type VI secretion system Vgr C-terminal trimerisation" evidence="2">
    <location>
        <begin position="2"/>
        <end position="78"/>
    </location>
</feature>
<dbReference type="Pfam" id="PF22178">
    <property type="entry name" value="Gp5_trimer_C"/>
    <property type="match status" value="1"/>
</dbReference>
<accession>A0A1H9MB88</accession>
<evidence type="ECO:0000259" key="2">
    <source>
        <dbReference type="Pfam" id="PF22178"/>
    </source>
</evidence>
<dbReference type="Proteomes" id="UP000198749">
    <property type="component" value="Unassembled WGS sequence"/>
</dbReference>
<dbReference type="SUPFAM" id="SSF69349">
    <property type="entry name" value="Phage fibre proteins"/>
    <property type="match status" value="1"/>
</dbReference>
<proteinExistence type="predicted"/>
<dbReference type="InterPro" id="IPR054030">
    <property type="entry name" value="Gp5_Vgr_C"/>
</dbReference>
<name>A0A1H9MB88_9GAMM</name>